<evidence type="ECO:0000256" key="1">
    <source>
        <dbReference type="ARBA" id="ARBA00001946"/>
    </source>
</evidence>
<proteinExistence type="inferred from homology"/>
<dbReference type="Gene3D" id="3.60.10.10">
    <property type="entry name" value="Endonuclease/exonuclease/phosphatase"/>
    <property type="match status" value="1"/>
</dbReference>
<dbReference type="EMBL" id="UAPQ01000007">
    <property type="protein sequence ID" value="SPT53570.1"/>
    <property type="molecule type" value="Genomic_DNA"/>
</dbReference>
<dbReference type="EC" id="3.1.11.2" evidence="7"/>
<dbReference type="NCBIfam" id="TIGR00633">
    <property type="entry name" value="xth"/>
    <property type="match status" value="1"/>
</dbReference>
<gene>
    <name evidence="7" type="primary">xthA</name>
    <name evidence="7" type="ORF">NCTC11535_01239</name>
</gene>
<dbReference type="PANTHER" id="PTHR43250:SF2">
    <property type="entry name" value="EXODEOXYRIBONUCLEASE III"/>
    <property type="match status" value="1"/>
</dbReference>
<dbReference type="PANTHER" id="PTHR43250">
    <property type="entry name" value="EXODEOXYRIBONUCLEASE III"/>
    <property type="match status" value="1"/>
</dbReference>
<dbReference type="Proteomes" id="UP000250006">
    <property type="component" value="Unassembled WGS sequence"/>
</dbReference>
<comment type="cofactor">
    <cofactor evidence="1">
        <name>Mg(2+)</name>
        <dbReference type="ChEBI" id="CHEBI:18420"/>
    </cofactor>
</comment>
<keyword evidence="3" id="KW-0479">Metal-binding</keyword>
<dbReference type="SUPFAM" id="SSF56219">
    <property type="entry name" value="DNase I-like"/>
    <property type="match status" value="1"/>
</dbReference>
<evidence type="ECO:0000256" key="2">
    <source>
        <dbReference type="ARBA" id="ARBA00007092"/>
    </source>
</evidence>
<evidence type="ECO:0000313" key="7">
    <source>
        <dbReference type="EMBL" id="SPT53570.1"/>
    </source>
</evidence>
<evidence type="ECO:0000259" key="6">
    <source>
        <dbReference type="Pfam" id="PF03372"/>
    </source>
</evidence>
<keyword evidence="5" id="KW-0460">Magnesium</keyword>
<protein>
    <submittedName>
        <fullName evidence="7">Exodeoxyribonuclease III</fullName>
        <ecNumber evidence="7">3.1.11.2</ecNumber>
    </submittedName>
</protein>
<organism evidence="7 8">
    <name type="scientific">Actinomyces bovis</name>
    <dbReference type="NCBI Taxonomy" id="1658"/>
    <lineage>
        <taxon>Bacteria</taxon>
        <taxon>Bacillati</taxon>
        <taxon>Actinomycetota</taxon>
        <taxon>Actinomycetes</taxon>
        <taxon>Actinomycetales</taxon>
        <taxon>Actinomycetaceae</taxon>
        <taxon>Actinomyces</taxon>
    </lineage>
</organism>
<evidence type="ECO:0000256" key="3">
    <source>
        <dbReference type="ARBA" id="ARBA00022723"/>
    </source>
</evidence>
<dbReference type="PROSITE" id="PS51435">
    <property type="entry name" value="AP_NUCLEASE_F1_4"/>
    <property type="match status" value="1"/>
</dbReference>
<dbReference type="Pfam" id="PF03372">
    <property type="entry name" value="Exo_endo_phos"/>
    <property type="match status" value="1"/>
</dbReference>
<sequence>MRLATWNVNSIRTRIDRVTAFLEREDIDVLAMQEIKCKPEQFPRAALEEAGYELSVHGLNQWNGVAIASRVGLEDVATSFLGQPAWASSPEADAVVEARALGATVGTTGPGAPVRLWSLYVPNGRELQHPHYTYKLAWLEALRQATDQWLAAQPDLPLALVGDWNVAPLDTDVWDMAAFAGATHVSAPEREAFAAFTQIGLREVTRELVDGYTYWDYQKLRFPRNEGMRIDFVQASPALAARVSAAAIDRFERKGKGASDHAPVIVTID</sequence>
<evidence type="ECO:0000313" key="8">
    <source>
        <dbReference type="Proteomes" id="UP000250006"/>
    </source>
</evidence>
<comment type="similarity">
    <text evidence="2">Belongs to the DNA repair enzymes AP/ExoA family.</text>
</comment>
<keyword evidence="8" id="KW-1185">Reference proteome</keyword>
<name>A0ABY1VNM8_9ACTO</name>
<evidence type="ECO:0000256" key="5">
    <source>
        <dbReference type="ARBA" id="ARBA00022842"/>
    </source>
</evidence>
<dbReference type="InterPro" id="IPR036691">
    <property type="entry name" value="Endo/exonu/phosph_ase_sf"/>
</dbReference>
<evidence type="ECO:0000256" key="4">
    <source>
        <dbReference type="ARBA" id="ARBA00022801"/>
    </source>
</evidence>
<reference evidence="7 8" key="1">
    <citation type="submission" date="2018-06" db="EMBL/GenBank/DDBJ databases">
        <authorList>
            <consortium name="Pathogen Informatics"/>
            <person name="Doyle S."/>
        </authorList>
    </citation>
    <scope>NUCLEOTIDE SEQUENCE [LARGE SCALE GENOMIC DNA]</scope>
    <source>
        <strain evidence="7 8">NCTC11535</strain>
    </source>
</reference>
<dbReference type="InterPro" id="IPR037493">
    <property type="entry name" value="ExoIII-like"/>
</dbReference>
<dbReference type="InterPro" id="IPR005135">
    <property type="entry name" value="Endo/exonuclease/phosphatase"/>
</dbReference>
<accession>A0ABY1VNM8</accession>
<dbReference type="InterPro" id="IPR004808">
    <property type="entry name" value="AP_endonuc_1"/>
</dbReference>
<feature type="domain" description="Endonuclease/exonuclease/phosphatase" evidence="6">
    <location>
        <begin position="4"/>
        <end position="261"/>
    </location>
</feature>
<keyword evidence="4 7" id="KW-0378">Hydrolase</keyword>
<dbReference type="GO" id="GO:0008311">
    <property type="term" value="F:double-stranded DNA 3'-5' DNA exonuclease activity"/>
    <property type="evidence" value="ECO:0007669"/>
    <property type="project" value="UniProtKB-EC"/>
</dbReference>
<comment type="caution">
    <text evidence="7">The sequence shown here is derived from an EMBL/GenBank/DDBJ whole genome shotgun (WGS) entry which is preliminary data.</text>
</comment>
<dbReference type="RefSeq" id="WP_111836527.1">
    <property type="nucleotide sequence ID" value="NZ_UAPQ01000007.1"/>
</dbReference>